<evidence type="ECO:0000313" key="20">
    <source>
        <dbReference type="RefSeq" id="XP_013392333.1"/>
    </source>
</evidence>
<dbReference type="Pfam" id="PF00595">
    <property type="entry name" value="PDZ"/>
    <property type="match status" value="1"/>
</dbReference>
<dbReference type="AlphaFoldDB" id="A0A1S3I260"/>
<feature type="region of interest" description="Disordered" evidence="13">
    <location>
        <begin position="225"/>
        <end position="244"/>
    </location>
</feature>
<dbReference type="SUPFAM" id="SSF52540">
    <property type="entry name" value="P-loop containing nucleoside triphosphate hydrolases"/>
    <property type="match status" value="1"/>
</dbReference>
<dbReference type="RefSeq" id="XP_013392333.1">
    <property type="nucleotide sequence ID" value="XM_013536879.2"/>
</dbReference>
<evidence type="ECO:0000313" key="18">
    <source>
        <dbReference type="Proteomes" id="UP000085678"/>
    </source>
</evidence>
<dbReference type="InterPro" id="IPR020590">
    <property type="entry name" value="Guanylate_kinase_CS"/>
</dbReference>
<dbReference type="SMART" id="SM00228">
    <property type="entry name" value="PDZ"/>
    <property type="match status" value="2"/>
</dbReference>
<sequence>MTTVNMVDLKSYVILVVQTKDNKVKVYGSTTGESALKCEDEIFEINGKRVSFDTHGEAIRLIQQSIKSKNITLRIRKRIGLVTDPDLTGIQDAFVMAFSEEQRQRIEKYGGFARVKDEDMKKEKYDGQRYQISAPEEVDIIETEPSPVTSKGGQSNSAFLNSEDIMEGSAINGHHIMNGHIGPDVQVKVKHKGMENPDIDMIEGRMTPTKVARRDSPQDYAKYGHQQNGSANNLHQENGEENGIDGPHREMAIDCPPSFVAESKEPPRYPPVNGGTRQLGSGRGRNEHKPKSWIPMHQQQQYQMTKEEELERLRYHQEELRKRREEENRIQREQEFLRTSLRGSKKLQALEDKRPASPPTGFVNTAFEEDDEEEATGAVAAGGEAIPMKPVKPPRHFDQVDQKPPPAAKPLGVEELFQSLNHIQSKLQAAENQTDITFLRSLFLNSQFQEAVRVHQKVVEVASSPRAPLTPACKNAHEISHDVADSLQGVQHPEALELLQILSRYEVQGLLTAHDGIAQSEVSPAEPVPEEEMSYWDQISPQPEEGEETLRVVRLIKNADPIGATIRNEDESIVIGRIVKGGAAEKSGLLHEGDEILEVNHINMRGKNVNDVSDMLANMTGTLTFLIYPKLQFQLPPKEHHMVHVKAHFDYDPEEDLYIPCRELGISFVKGDILHVINQEDPNWWQAYRDEEEDQTLAGLIPSKSFQEQREVLKQTIVGDKNEDKKKSSNCSCVKKKKSKKTLFNPSNIDSEEIPTYEEVALYYPQPNRKRPVVLIGPPNTGRHELRRRLMESDVDRFAAAVPHTSRPRRDSEVNGKDYHFVPRHVFEADIMGSRFVEHGEYENNLYGTSIEAIRNVVSEGKICVLNLQPQSLRILKNSDLKPYVVFISPPYLELLRQNLAKNGHHATEDELKEIIERGREMENDYGHYFDYVIVNMDMDKAYDEMLQEINRLEEEPQWVPAMWLNS</sequence>
<evidence type="ECO:0000313" key="19">
    <source>
        <dbReference type="RefSeq" id="XP_013392332.1"/>
    </source>
</evidence>
<dbReference type="InterPro" id="IPR050716">
    <property type="entry name" value="MAGUK"/>
</dbReference>
<dbReference type="FunFam" id="2.30.42.10:FF:000088">
    <property type="entry name" value="MAGUK p55 subfamily member 5"/>
    <property type="match status" value="1"/>
</dbReference>
<keyword evidence="8" id="KW-0965">Cell junction</keyword>
<gene>
    <name evidence="19 20" type="primary">LOC106160327</name>
</gene>
<dbReference type="Proteomes" id="UP000085678">
    <property type="component" value="Unplaced"/>
</dbReference>
<dbReference type="GO" id="GO:0016324">
    <property type="term" value="C:apical plasma membrane"/>
    <property type="evidence" value="ECO:0007669"/>
    <property type="project" value="UniProtKB-SubCell"/>
</dbReference>
<comment type="subcellular location">
    <subcellularLocation>
        <location evidence="2">Apical cell membrane</location>
    </subcellularLocation>
    <subcellularLocation>
        <location evidence="3">Cell junction</location>
    </subcellularLocation>
    <subcellularLocation>
        <location evidence="1">Cell membrane</location>
        <topology evidence="1">Peripheral membrane protein</topology>
    </subcellularLocation>
</comment>
<dbReference type="InterPro" id="IPR008144">
    <property type="entry name" value="Guanylate_kin-like_dom"/>
</dbReference>
<dbReference type="SUPFAM" id="SSF101288">
    <property type="entry name" value="L27 domain"/>
    <property type="match status" value="2"/>
</dbReference>
<dbReference type="Gene3D" id="1.10.287.650">
    <property type="entry name" value="L27 domain"/>
    <property type="match status" value="2"/>
</dbReference>
<evidence type="ECO:0000256" key="2">
    <source>
        <dbReference type="ARBA" id="ARBA00004221"/>
    </source>
</evidence>
<dbReference type="Pfam" id="PF09060">
    <property type="entry name" value="L27_N"/>
    <property type="match status" value="1"/>
</dbReference>
<feature type="domain" description="Guanylate kinase-like" evidence="15">
    <location>
        <begin position="770"/>
        <end position="951"/>
    </location>
</feature>
<dbReference type="SUPFAM" id="SSF50044">
    <property type="entry name" value="SH3-domain"/>
    <property type="match status" value="1"/>
</dbReference>
<evidence type="ECO:0000256" key="3">
    <source>
        <dbReference type="ARBA" id="ARBA00004282"/>
    </source>
</evidence>
<dbReference type="KEGG" id="lak:106160327"/>
<evidence type="ECO:0000256" key="11">
    <source>
        <dbReference type="ARBA" id="ARBA00031033"/>
    </source>
</evidence>
<keyword evidence="18" id="KW-1185">Reference proteome</keyword>
<comment type="similarity">
    <text evidence="4">Belongs to the MAGUK family.</text>
</comment>
<evidence type="ECO:0000256" key="12">
    <source>
        <dbReference type="PROSITE-ProRule" id="PRU00192"/>
    </source>
</evidence>
<keyword evidence="6" id="KW-1003">Cell membrane</keyword>
<protein>
    <recommendedName>
        <fullName evidence="10">Protein PALS1</fullName>
    </recommendedName>
    <alternativeName>
        <fullName evidence="11">Protein associated with Lin-7 1</fullName>
    </alternativeName>
</protein>
<evidence type="ECO:0000256" key="13">
    <source>
        <dbReference type="SAM" id="MobiDB-lite"/>
    </source>
</evidence>
<keyword evidence="7" id="KW-0677">Repeat</keyword>
<dbReference type="CDD" id="cd06798">
    <property type="entry name" value="PDZ_MPP5-like"/>
    <property type="match status" value="1"/>
</dbReference>
<dbReference type="STRING" id="7574.A0A1S3I260"/>
<dbReference type="PANTHER" id="PTHR23122">
    <property type="entry name" value="MEMBRANE-ASSOCIATED GUANYLATE KINASE MAGUK"/>
    <property type="match status" value="1"/>
</dbReference>
<dbReference type="PROSITE" id="PS50106">
    <property type="entry name" value="PDZ"/>
    <property type="match status" value="1"/>
</dbReference>
<organism evidence="18 20">
    <name type="scientific">Lingula anatina</name>
    <name type="common">Brachiopod</name>
    <name type="synonym">Lingula unguis</name>
    <dbReference type="NCBI Taxonomy" id="7574"/>
    <lineage>
        <taxon>Eukaryota</taxon>
        <taxon>Metazoa</taxon>
        <taxon>Spiralia</taxon>
        <taxon>Lophotrochozoa</taxon>
        <taxon>Brachiopoda</taxon>
        <taxon>Linguliformea</taxon>
        <taxon>Lingulata</taxon>
        <taxon>Lingulida</taxon>
        <taxon>Linguloidea</taxon>
        <taxon>Lingulidae</taxon>
        <taxon>Lingula</taxon>
    </lineage>
</organism>
<evidence type="ECO:0000256" key="5">
    <source>
        <dbReference type="ARBA" id="ARBA00022443"/>
    </source>
</evidence>
<evidence type="ECO:0000259" key="16">
    <source>
        <dbReference type="PROSITE" id="PS50106"/>
    </source>
</evidence>
<evidence type="ECO:0000259" key="17">
    <source>
        <dbReference type="PROSITE" id="PS51022"/>
    </source>
</evidence>
<dbReference type="SMART" id="SM00569">
    <property type="entry name" value="L27"/>
    <property type="match status" value="2"/>
</dbReference>
<evidence type="ECO:0000259" key="14">
    <source>
        <dbReference type="PROSITE" id="PS50002"/>
    </source>
</evidence>
<dbReference type="InterPro" id="IPR027417">
    <property type="entry name" value="P-loop_NTPase"/>
</dbReference>
<feature type="compositionally biased region" description="Polar residues" evidence="13">
    <location>
        <begin position="225"/>
        <end position="236"/>
    </location>
</feature>
<dbReference type="Pfam" id="PF00625">
    <property type="entry name" value="Guanylate_kin"/>
    <property type="match status" value="1"/>
</dbReference>
<dbReference type="SMART" id="SM00072">
    <property type="entry name" value="GuKc"/>
    <property type="match status" value="1"/>
</dbReference>
<dbReference type="InterPro" id="IPR015145">
    <property type="entry name" value="L27_N"/>
</dbReference>
<dbReference type="Pfam" id="PF07653">
    <property type="entry name" value="SH3_2"/>
    <property type="match status" value="1"/>
</dbReference>
<dbReference type="GO" id="GO:0070161">
    <property type="term" value="C:anchoring junction"/>
    <property type="evidence" value="ECO:0007669"/>
    <property type="project" value="UniProtKB-SubCell"/>
</dbReference>
<dbReference type="CDD" id="cd00071">
    <property type="entry name" value="GMPK"/>
    <property type="match status" value="1"/>
</dbReference>
<feature type="domain" description="PDZ" evidence="16">
    <location>
        <begin position="552"/>
        <end position="631"/>
    </location>
</feature>
<name>A0A1S3I260_LINAN</name>
<dbReference type="PROSITE" id="PS00856">
    <property type="entry name" value="GUANYLATE_KINASE_1"/>
    <property type="match status" value="1"/>
</dbReference>
<dbReference type="FunFam" id="3.40.50.300:FF:000469">
    <property type="entry name" value="MAGUK p55 subfamily member 5"/>
    <property type="match status" value="1"/>
</dbReference>
<dbReference type="GeneID" id="106160327"/>
<feature type="domain" description="SH3" evidence="14">
    <location>
        <begin position="640"/>
        <end position="711"/>
    </location>
</feature>
<dbReference type="InterPro" id="IPR001478">
    <property type="entry name" value="PDZ"/>
</dbReference>
<evidence type="ECO:0000256" key="4">
    <source>
        <dbReference type="ARBA" id="ARBA00007014"/>
    </source>
</evidence>
<evidence type="ECO:0000259" key="15">
    <source>
        <dbReference type="PROSITE" id="PS50052"/>
    </source>
</evidence>
<feature type="region of interest" description="Disordered" evidence="13">
    <location>
        <begin position="260"/>
        <end position="299"/>
    </location>
</feature>
<evidence type="ECO:0000256" key="6">
    <source>
        <dbReference type="ARBA" id="ARBA00022475"/>
    </source>
</evidence>
<dbReference type="InterPro" id="IPR008145">
    <property type="entry name" value="GK/Ca_channel_bsu"/>
</dbReference>
<dbReference type="InterPro" id="IPR001452">
    <property type="entry name" value="SH3_domain"/>
</dbReference>
<dbReference type="RefSeq" id="XP_013392332.1">
    <property type="nucleotide sequence ID" value="XM_013536878.2"/>
</dbReference>
<proteinExistence type="inferred from homology"/>
<dbReference type="PROSITE" id="PS50002">
    <property type="entry name" value="SH3"/>
    <property type="match status" value="1"/>
</dbReference>
<keyword evidence="9" id="KW-0472">Membrane</keyword>
<dbReference type="PROSITE" id="PS51022">
    <property type="entry name" value="L27"/>
    <property type="match status" value="2"/>
</dbReference>
<dbReference type="SUPFAM" id="SSF50156">
    <property type="entry name" value="PDZ domain-like"/>
    <property type="match status" value="2"/>
</dbReference>
<dbReference type="Gene3D" id="2.30.30.40">
    <property type="entry name" value="SH3 Domains"/>
    <property type="match status" value="1"/>
</dbReference>
<evidence type="ECO:0000256" key="9">
    <source>
        <dbReference type="ARBA" id="ARBA00023136"/>
    </source>
</evidence>
<feature type="region of interest" description="Disordered" evidence="13">
    <location>
        <begin position="370"/>
        <end position="390"/>
    </location>
</feature>
<dbReference type="InterPro" id="IPR036034">
    <property type="entry name" value="PDZ_sf"/>
</dbReference>
<accession>A0A1S3I260</accession>
<dbReference type="OrthoDB" id="43580at2759"/>
<keyword evidence="5 12" id="KW-0728">SH3 domain</keyword>
<feature type="compositionally biased region" description="Low complexity" evidence="13">
    <location>
        <begin position="376"/>
        <end position="385"/>
    </location>
</feature>
<dbReference type="Gene3D" id="3.40.50.300">
    <property type="entry name" value="P-loop containing nucleotide triphosphate hydrolases"/>
    <property type="match status" value="1"/>
</dbReference>
<evidence type="ECO:0000256" key="7">
    <source>
        <dbReference type="ARBA" id="ARBA00022737"/>
    </source>
</evidence>
<feature type="domain" description="L27" evidence="17">
    <location>
        <begin position="469"/>
        <end position="525"/>
    </location>
</feature>
<dbReference type="InterPro" id="IPR035601">
    <property type="entry name" value="MPP5_SH3"/>
</dbReference>
<dbReference type="CDD" id="cd12036">
    <property type="entry name" value="SH3_MPP5"/>
    <property type="match status" value="1"/>
</dbReference>
<dbReference type="SMART" id="SM00326">
    <property type="entry name" value="SH3"/>
    <property type="match status" value="1"/>
</dbReference>
<dbReference type="PROSITE" id="PS50052">
    <property type="entry name" value="GUANYLATE_KINASE_2"/>
    <property type="match status" value="1"/>
</dbReference>
<evidence type="ECO:0000256" key="8">
    <source>
        <dbReference type="ARBA" id="ARBA00022949"/>
    </source>
</evidence>
<evidence type="ECO:0000256" key="10">
    <source>
        <dbReference type="ARBA" id="ARBA00024392"/>
    </source>
</evidence>
<reference evidence="19 20" key="1">
    <citation type="submission" date="2025-04" db="UniProtKB">
        <authorList>
            <consortium name="RefSeq"/>
        </authorList>
    </citation>
    <scope>IDENTIFICATION</scope>
    <source>
        <tissue evidence="19 20">Gonads</tissue>
    </source>
</reference>
<evidence type="ECO:0000256" key="1">
    <source>
        <dbReference type="ARBA" id="ARBA00004202"/>
    </source>
</evidence>
<dbReference type="InterPro" id="IPR036892">
    <property type="entry name" value="L27_dom_sf"/>
</dbReference>
<feature type="domain" description="L27" evidence="17">
    <location>
        <begin position="409"/>
        <end position="466"/>
    </location>
</feature>
<dbReference type="InterPro" id="IPR004172">
    <property type="entry name" value="L27_dom"/>
</dbReference>
<dbReference type="InterPro" id="IPR036028">
    <property type="entry name" value="SH3-like_dom_sf"/>
</dbReference>
<dbReference type="Gene3D" id="2.30.42.10">
    <property type="match status" value="2"/>
</dbReference>